<evidence type="ECO:0000256" key="2">
    <source>
        <dbReference type="ARBA" id="ARBA00022448"/>
    </source>
</evidence>
<dbReference type="RefSeq" id="WP_078710373.1">
    <property type="nucleotide sequence ID" value="NZ_FUXL01000023.1"/>
</dbReference>
<gene>
    <name evidence="8" type="ORF">SAMN05428963_12318</name>
</gene>
<protein>
    <submittedName>
        <fullName evidence="8">Monosaccharide ABC transporter ATP-binding protein, CUT2 family</fullName>
    </submittedName>
</protein>
<evidence type="ECO:0000313" key="8">
    <source>
        <dbReference type="EMBL" id="SKA37722.1"/>
    </source>
</evidence>
<reference evidence="8 9" key="1">
    <citation type="submission" date="2017-02" db="EMBL/GenBank/DDBJ databases">
        <authorList>
            <person name="Peterson S.W."/>
        </authorList>
    </citation>
    <scope>NUCLEOTIDE SEQUENCE [LARGE SCALE GENOMIC DNA]</scope>
    <source>
        <strain evidence="8 9">USBA 369</strain>
    </source>
</reference>
<keyword evidence="2" id="KW-0813">Transport</keyword>
<dbReference type="PROSITE" id="PS50893">
    <property type="entry name" value="ABC_TRANSPORTER_2"/>
    <property type="match status" value="2"/>
</dbReference>
<feature type="domain" description="ABC transporter" evidence="7">
    <location>
        <begin position="252"/>
        <end position="499"/>
    </location>
</feature>
<evidence type="ECO:0000256" key="4">
    <source>
        <dbReference type="ARBA" id="ARBA00022737"/>
    </source>
</evidence>
<proteinExistence type="inferred from homology"/>
<evidence type="ECO:0000256" key="1">
    <source>
        <dbReference type="ARBA" id="ARBA00005417"/>
    </source>
</evidence>
<dbReference type="InterPro" id="IPR027417">
    <property type="entry name" value="P-loop_NTPase"/>
</dbReference>
<dbReference type="InterPro" id="IPR050107">
    <property type="entry name" value="ABC_carbohydrate_import_ATPase"/>
</dbReference>
<evidence type="ECO:0000256" key="3">
    <source>
        <dbReference type="ARBA" id="ARBA00022597"/>
    </source>
</evidence>
<dbReference type="Pfam" id="PF00005">
    <property type="entry name" value="ABC_tran"/>
    <property type="match status" value="2"/>
</dbReference>
<dbReference type="PROSITE" id="PS00211">
    <property type="entry name" value="ABC_TRANSPORTER_1"/>
    <property type="match status" value="1"/>
</dbReference>
<dbReference type="AlphaFoldDB" id="A0A1T4TB49"/>
<dbReference type="Gene3D" id="3.40.50.300">
    <property type="entry name" value="P-loop containing nucleotide triphosphate hydrolases"/>
    <property type="match status" value="2"/>
</dbReference>
<dbReference type="SUPFAM" id="SSF52540">
    <property type="entry name" value="P-loop containing nucleoside triphosphate hydrolases"/>
    <property type="match status" value="2"/>
</dbReference>
<dbReference type="InterPro" id="IPR003439">
    <property type="entry name" value="ABC_transporter-like_ATP-bd"/>
</dbReference>
<evidence type="ECO:0000313" key="9">
    <source>
        <dbReference type="Proteomes" id="UP000190135"/>
    </source>
</evidence>
<organism evidence="8 9">
    <name type="scientific">Consotaella salsifontis</name>
    <dbReference type="NCBI Taxonomy" id="1365950"/>
    <lineage>
        <taxon>Bacteria</taxon>
        <taxon>Pseudomonadati</taxon>
        <taxon>Pseudomonadota</taxon>
        <taxon>Alphaproteobacteria</taxon>
        <taxon>Hyphomicrobiales</taxon>
        <taxon>Aurantimonadaceae</taxon>
        <taxon>Consotaella</taxon>
    </lineage>
</organism>
<dbReference type="InterPro" id="IPR003593">
    <property type="entry name" value="AAA+_ATPase"/>
</dbReference>
<keyword evidence="3" id="KW-0762">Sugar transport</keyword>
<dbReference type="Proteomes" id="UP000190135">
    <property type="component" value="Unassembled WGS sequence"/>
</dbReference>
<accession>A0A1T4TB49</accession>
<dbReference type="CDD" id="cd03215">
    <property type="entry name" value="ABC_Carb_Monos_II"/>
    <property type="match status" value="1"/>
</dbReference>
<name>A0A1T4TB49_9HYPH</name>
<comment type="similarity">
    <text evidence="1">Belongs to the ABC transporter superfamily.</text>
</comment>
<dbReference type="OrthoDB" id="9805029at2"/>
<evidence type="ECO:0000259" key="7">
    <source>
        <dbReference type="PROSITE" id="PS50893"/>
    </source>
</evidence>
<dbReference type="GO" id="GO:0005524">
    <property type="term" value="F:ATP binding"/>
    <property type="evidence" value="ECO:0007669"/>
    <property type="project" value="UniProtKB-KW"/>
</dbReference>
<dbReference type="PANTHER" id="PTHR43790:SF9">
    <property type="entry name" value="GALACTOFURANOSE TRANSPORTER ATP-BINDING PROTEIN YTFR"/>
    <property type="match status" value="1"/>
</dbReference>
<dbReference type="InterPro" id="IPR017871">
    <property type="entry name" value="ABC_transporter-like_CS"/>
</dbReference>
<dbReference type="SMART" id="SM00382">
    <property type="entry name" value="AAA"/>
    <property type="match status" value="2"/>
</dbReference>
<keyword evidence="6 8" id="KW-0067">ATP-binding</keyword>
<dbReference type="GO" id="GO:0016887">
    <property type="term" value="F:ATP hydrolysis activity"/>
    <property type="evidence" value="ECO:0007669"/>
    <property type="project" value="InterPro"/>
</dbReference>
<dbReference type="EMBL" id="FUXL01000023">
    <property type="protein sequence ID" value="SKA37722.1"/>
    <property type="molecule type" value="Genomic_DNA"/>
</dbReference>
<keyword evidence="9" id="KW-1185">Reference proteome</keyword>
<keyword evidence="5" id="KW-0547">Nucleotide-binding</keyword>
<evidence type="ECO:0000256" key="6">
    <source>
        <dbReference type="ARBA" id="ARBA00022840"/>
    </source>
</evidence>
<keyword evidence="4" id="KW-0677">Repeat</keyword>
<sequence length="500" mass="53614">MTAALTARSVQKRFGAAVALSNAALTLERGEVHALVGANGCGKSTLSKIIAGTVQRDSGDIVVNGAPLVLSSPAEAEANGISLFYQELSLIPQMSVEDNIFLGREPRNGAGFVDRKALAKKADALLQRFAPVAGRGLNSKARVSDLSPDQRQIVEIVKVLARDPDVVIFDEATAALDHRQVELFFRIIGEMKDKGVSFLFISHRLAEVFAVCDRITVMRNGESVDDFVTAETDMDTVVRAMVGDIAHDLDPAPSTDFTSASARLVVQGARGQRLQDVSFSLRPGEILGLGGLQGQGQSILLQSLFGAEPLTGGRVLIEGRPVVVRTPRAAVRHGFGYVSGDRGRDSALQGRSIFENMAIAEWVAERRRLVWPGRLQARLSEIAQSLNTKYPSLDAPIDALSGGNQQKVFIARWLATNPVVLLLDDPTKGIDLAAKADFFRLVRNLAAAGAAVLFYSSEDAELIGLCHRVLVFNSGRIVAELERAELTSFNLTGAAYGSAA</sequence>
<dbReference type="CDD" id="cd03216">
    <property type="entry name" value="ABC_Carb_Monos_I"/>
    <property type="match status" value="1"/>
</dbReference>
<evidence type="ECO:0000256" key="5">
    <source>
        <dbReference type="ARBA" id="ARBA00022741"/>
    </source>
</evidence>
<feature type="domain" description="ABC transporter" evidence="7">
    <location>
        <begin position="5"/>
        <end position="245"/>
    </location>
</feature>
<dbReference type="PANTHER" id="PTHR43790">
    <property type="entry name" value="CARBOHYDRATE TRANSPORT ATP-BINDING PROTEIN MG119-RELATED"/>
    <property type="match status" value="1"/>
</dbReference>
<dbReference type="STRING" id="1365950.SAMN05428963_12318"/>